<proteinExistence type="predicted"/>
<dbReference type="AlphaFoldDB" id="K3W8U6"/>
<dbReference type="InParanoid" id="K3W8U6"/>
<reference evidence="3" key="2">
    <citation type="submission" date="2010-04" db="EMBL/GenBank/DDBJ databases">
        <authorList>
            <person name="Buell R."/>
            <person name="Hamilton J."/>
            <person name="Hostetler J."/>
        </authorList>
    </citation>
    <scope>NUCLEOTIDE SEQUENCE [LARGE SCALE GENOMIC DNA]</scope>
    <source>
        <strain evidence="3">DAOM:BR144</strain>
    </source>
</reference>
<name>K3W8U6_GLOUD</name>
<evidence type="ECO:0008006" key="4">
    <source>
        <dbReference type="Google" id="ProtNLM"/>
    </source>
</evidence>
<evidence type="ECO:0000313" key="3">
    <source>
        <dbReference type="Proteomes" id="UP000019132"/>
    </source>
</evidence>
<dbReference type="PANTHER" id="PTHR35796:SF3">
    <property type="entry name" value="BHLH DOMAIN-CONTAINING PROTEIN"/>
    <property type="match status" value="1"/>
</dbReference>
<dbReference type="OMA" id="ERIPFRH"/>
<dbReference type="HOGENOM" id="CLU_027764_2_2_1"/>
<dbReference type="VEuPathDB" id="FungiDB:PYU1_G001387"/>
<dbReference type="PANTHER" id="PTHR35796">
    <property type="entry name" value="HYPOTHETICAL CYTOSOLIC PROTEIN"/>
    <property type="match status" value="1"/>
</dbReference>
<dbReference type="EnsemblProtists" id="PYU1_T001387">
    <property type="protein sequence ID" value="PYU1_T001387"/>
    <property type="gene ID" value="PYU1_G001387"/>
</dbReference>
<reference evidence="2" key="3">
    <citation type="submission" date="2015-02" db="UniProtKB">
        <authorList>
            <consortium name="EnsemblProtists"/>
        </authorList>
    </citation>
    <scope>IDENTIFICATION</scope>
    <source>
        <strain evidence="2">DAOM BR144</strain>
    </source>
</reference>
<feature type="coiled-coil region" evidence="1">
    <location>
        <begin position="10"/>
        <end position="37"/>
    </location>
</feature>
<protein>
    <recommendedName>
        <fullName evidence="4">START domain-containing protein</fullName>
    </recommendedName>
</protein>
<accession>K3W8U6</accession>
<evidence type="ECO:0000313" key="2">
    <source>
        <dbReference type="EnsemblProtists" id="PYU1_T001387"/>
    </source>
</evidence>
<dbReference type="EMBL" id="GL376626">
    <property type="status" value="NOT_ANNOTATED_CDS"/>
    <property type="molecule type" value="Genomic_DNA"/>
</dbReference>
<sequence>MLTWDPNKARKEHKAELISLRKMVVDLETQVAELKTNNRIWIGNSVSQRPRASISSRLITLSSRSQQQNTNSRTTQNQQLKFTIPVHVTSWSPEMYAWQKIAKRQSIARTKSERENIRLKLTLENQLKVALDLERRFIRAAATAELEKCTIQDYNSPAGNCCPCKAKACTTTEVFNDLLAGVEQCYAEVDSVFASSGLACSVLASMVSKMRPDCDRRLFLEVCSTKALPFDMHTTASAVWNHYVHTKERIPFRHYSYKTPKSTDLAEDTVVENFNLSVEINKKLAKFCIKQITRRYVEATRVVIVWCSTFAPIEFSCESLSGVRFLEKGYVVVTHPSLRPDGLTLLQTCYVVKPLSDGDGLDSDNPHLTAITDFLMSSKELNILVSDQMIESELLQHSLRSIADVA</sequence>
<evidence type="ECO:0000256" key="1">
    <source>
        <dbReference type="SAM" id="Coils"/>
    </source>
</evidence>
<dbReference type="Proteomes" id="UP000019132">
    <property type="component" value="Unassembled WGS sequence"/>
</dbReference>
<keyword evidence="3" id="KW-1185">Reference proteome</keyword>
<keyword evidence="1" id="KW-0175">Coiled coil</keyword>
<reference evidence="3" key="1">
    <citation type="journal article" date="2010" name="Genome Biol.">
        <title>Genome sequence of the necrotrophic plant pathogen Pythium ultimum reveals original pathogenicity mechanisms and effector repertoire.</title>
        <authorList>
            <person name="Levesque C.A."/>
            <person name="Brouwer H."/>
            <person name="Cano L."/>
            <person name="Hamilton J.P."/>
            <person name="Holt C."/>
            <person name="Huitema E."/>
            <person name="Raffaele S."/>
            <person name="Robideau G.P."/>
            <person name="Thines M."/>
            <person name="Win J."/>
            <person name="Zerillo M.M."/>
            <person name="Beakes G.W."/>
            <person name="Boore J.L."/>
            <person name="Busam D."/>
            <person name="Dumas B."/>
            <person name="Ferriera S."/>
            <person name="Fuerstenberg S.I."/>
            <person name="Gachon C.M."/>
            <person name="Gaulin E."/>
            <person name="Govers F."/>
            <person name="Grenville-Briggs L."/>
            <person name="Horner N."/>
            <person name="Hostetler J."/>
            <person name="Jiang R.H."/>
            <person name="Johnson J."/>
            <person name="Krajaejun T."/>
            <person name="Lin H."/>
            <person name="Meijer H.J."/>
            <person name="Moore B."/>
            <person name="Morris P."/>
            <person name="Phuntmart V."/>
            <person name="Puiu D."/>
            <person name="Shetty J."/>
            <person name="Stajich J.E."/>
            <person name="Tripathy S."/>
            <person name="Wawra S."/>
            <person name="van West P."/>
            <person name="Whitty B.R."/>
            <person name="Coutinho P.M."/>
            <person name="Henrissat B."/>
            <person name="Martin F."/>
            <person name="Thomas P.D."/>
            <person name="Tyler B.M."/>
            <person name="De Vries R.P."/>
            <person name="Kamoun S."/>
            <person name="Yandell M."/>
            <person name="Tisserat N."/>
            <person name="Buell C.R."/>
        </authorList>
    </citation>
    <scope>NUCLEOTIDE SEQUENCE</scope>
    <source>
        <strain evidence="3">DAOM:BR144</strain>
    </source>
</reference>
<organism evidence="2 3">
    <name type="scientific">Globisporangium ultimum (strain ATCC 200006 / CBS 805.95 / DAOM BR144)</name>
    <name type="common">Pythium ultimum</name>
    <dbReference type="NCBI Taxonomy" id="431595"/>
    <lineage>
        <taxon>Eukaryota</taxon>
        <taxon>Sar</taxon>
        <taxon>Stramenopiles</taxon>
        <taxon>Oomycota</taxon>
        <taxon>Peronosporomycetes</taxon>
        <taxon>Pythiales</taxon>
        <taxon>Pythiaceae</taxon>
        <taxon>Globisporangium</taxon>
    </lineage>
</organism>